<dbReference type="PANTHER" id="PTHR30636:SF3">
    <property type="entry name" value="UPF0701 PROTEIN YICC"/>
    <property type="match status" value="1"/>
</dbReference>
<feature type="domain" description="Endoribonuclease YicC-like C-terminal" evidence="7">
    <location>
        <begin position="180"/>
        <end position="293"/>
    </location>
</feature>
<evidence type="ECO:0000259" key="7">
    <source>
        <dbReference type="Pfam" id="PF08340"/>
    </source>
</evidence>
<comment type="caution">
    <text evidence="8">The sequence shown here is derived from an EMBL/GenBank/DDBJ whole genome shotgun (WGS) entry which is preliminary data.</text>
</comment>
<comment type="cofactor">
    <cofactor evidence="1">
        <name>a divalent metal cation</name>
        <dbReference type="ChEBI" id="CHEBI:60240"/>
    </cofactor>
</comment>
<keyword evidence="3" id="KW-0255">Endonuclease</keyword>
<dbReference type="GO" id="GO:0004521">
    <property type="term" value="F:RNA endonuclease activity"/>
    <property type="evidence" value="ECO:0007669"/>
    <property type="project" value="InterPro"/>
</dbReference>
<dbReference type="NCBIfam" id="TIGR00255">
    <property type="entry name" value="YicC/YloC family endoribonuclease"/>
    <property type="match status" value="1"/>
</dbReference>
<dbReference type="PANTHER" id="PTHR30636">
    <property type="entry name" value="UPF0701 PROTEIN YICC"/>
    <property type="match status" value="1"/>
</dbReference>
<dbReference type="eggNOG" id="COG1561">
    <property type="taxonomic scope" value="Bacteria"/>
</dbReference>
<proteinExistence type="inferred from homology"/>
<gene>
    <name evidence="8" type="ORF">Dthio_PD3463</name>
</gene>
<dbReference type="InterPro" id="IPR013551">
    <property type="entry name" value="YicC-like_C"/>
</dbReference>
<dbReference type="Pfam" id="PF08340">
    <property type="entry name" value="YicC-like_C"/>
    <property type="match status" value="1"/>
</dbReference>
<evidence type="ECO:0000313" key="9">
    <source>
        <dbReference type="Proteomes" id="UP000005496"/>
    </source>
</evidence>
<dbReference type="EMBL" id="ACJN02000001">
    <property type="protein sequence ID" value="EFI36021.1"/>
    <property type="molecule type" value="Genomic_DNA"/>
</dbReference>
<dbReference type="AlphaFoldDB" id="D6SMW0"/>
<dbReference type="Proteomes" id="UP000005496">
    <property type="component" value="Unassembled WGS sequence"/>
</dbReference>
<protein>
    <recommendedName>
        <fullName evidence="10">YicC domain protein</fullName>
    </recommendedName>
</protein>
<dbReference type="GO" id="GO:0016787">
    <property type="term" value="F:hydrolase activity"/>
    <property type="evidence" value="ECO:0007669"/>
    <property type="project" value="UniProtKB-KW"/>
</dbReference>
<evidence type="ECO:0000256" key="5">
    <source>
        <dbReference type="ARBA" id="ARBA00035648"/>
    </source>
</evidence>
<reference evidence="8" key="1">
    <citation type="submission" date="2010-05" db="EMBL/GenBank/DDBJ databases">
        <title>The draft genome of Desulfonatronospira thiodismutans ASO3-1.</title>
        <authorList>
            <consortium name="US DOE Joint Genome Institute (JGI-PGF)"/>
            <person name="Lucas S."/>
            <person name="Copeland A."/>
            <person name="Lapidus A."/>
            <person name="Cheng J.-F."/>
            <person name="Bruce D."/>
            <person name="Goodwin L."/>
            <person name="Pitluck S."/>
            <person name="Chertkov O."/>
            <person name="Brettin T."/>
            <person name="Detter J.C."/>
            <person name="Han C."/>
            <person name="Land M.L."/>
            <person name="Hauser L."/>
            <person name="Kyrpides N."/>
            <person name="Mikhailova N."/>
            <person name="Muyzer G."/>
            <person name="Woyke T."/>
        </authorList>
    </citation>
    <scope>NUCLEOTIDE SEQUENCE [LARGE SCALE GENOMIC DNA]</scope>
    <source>
        <strain evidence="8">ASO3-1</strain>
    </source>
</reference>
<keyword evidence="4" id="KW-0378">Hydrolase</keyword>
<keyword evidence="2" id="KW-0540">Nuclease</keyword>
<dbReference type="OrthoDB" id="9771229at2"/>
<name>D6SMW0_9BACT</name>
<dbReference type="Pfam" id="PF03755">
    <property type="entry name" value="YicC-like_N"/>
    <property type="match status" value="1"/>
</dbReference>
<comment type="similarity">
    <text evidence="5">Belongs to the YicC/YloC family.</text>
</comment>
<organism evidence="8 9">
    <name type="scientific">Desulfonatronospira thiodismutans ASO3-1</name>
    <dbReference type="NCBI Taxonomy" id="555779"/>
    <lineage>
        <taxon>Bacteria</taxon>
        <taxon>Pseudomonadati</taxon>
        <taxon>Thermodesulfobacteriota</taxon>
        <taxon>Desulfovibrionia</taxon>
        <taxon>Desulfovibrionales</taxon>
        <taxon>Desulfonatronovibrionaceae</taxon>
        <taxon>Desulfonatronospira</taxon>
    </lineage>
</organism>
<evidence type="ECO:0000256" key="4">
    <source>
        <dbReference type="ARBA" id="ARBA00022801"/>
    </source>
</evidence>
<evidence type="ECO:0000259" key="6">
    <source>
        <dbReference type="Pfam" id="PF03755"/>
    </source>
</evidence>
<evidence type="ECO:0000256" key="2">
    <source>
        <dbReference type="ARBA" id="ARBA00022722"/>
    </source>
</evidence>
<feature type="domain" description="Endoribonuclease YicC-like N-terminal" evidence="6">
    <location>
        <begin position="3"/>
        <end position="154"/>
    </location>
</feature>
<keyword evidence="9" id="KW-1185">Reference proteome</keyword>
<evidence type="ECO:0008006" key="10">
    <source>
        <dbReference type="Google" id="ProtNLM"/>
    </source>
</evidence>
<accession>D6SMW0</accession>
<dbReference type="InterPro" id="IPR005229">
    <property type="entry name" value="YicC/YloC-like"/>
</dbReference>
<evidence type="ECO:0000256" key="1">
    <source>
        <dbReference type="ARBA" id="ARBA00001968"/>
    </source>
</evidence>
<evidence type="ECO:0000256" key="3">
    <source>
        <dbReference type="ARBA" id="ARBA00022759"/>
    </source>
</evidence>
<evidence type="ECO:0000313" key="8">
    <source>
        <dbReference type="EMBL" id="EFI36021.1"/>
    </source>
</evidence>
<sequence length="293" mass="34091">MTHSMTGYGSASMEKAQWNLNWEIKSVNSRHLDIKWKIPPALFYRQTGWEKILRKYASRGRVEIYLDMRILDPDKLGLEFDHPQAMAMIEELKKFASSTGYEFKPDLNVLLRMQSMWQEKSSSMDEELLSDLETCLEKALQKWNDSRKSEGEQLLMDLQERITRLKSSLAQLEDLAAGNTDQRFQELRSRVDRILGEINVEADQNRLLQELSLMADRLDVSEEITRLRAHLDSMHGLVATSGEMGRKLDFFLQEAFREINTCANKCQNTQMSKIAVDFKTELEKCREQAQNLE</sequence>
<dbReference type="InterPro" id="IPR013527">
    <property type="entry name" value="YicC-like_N"/>
</dbReference>